<dbReference type="Gene3D" id="2.60.40.1180">
    <property type="entry name" value="Golgi alpha-mannosidase II"/>
    <property type="match status" value="1"/>
</dbReference>
<dbReference type="InterPro" id="IPR017853">
    <property type="entry name" value="GH"/>
</dbReference>
<protein>
    <recommendedName>
        <fullName evidence="4">O-glycosyl hydrolase</fullName>
    </recommendedName>
</protein>
<reference evidence="2 3" key="1">
    <citation type="submission" date="2019-03" db="EMBL/GenBank/DDBJ databases">
        <title>Genomic Encyclopedia of Type Strains, Phase IV (KMG-IV): sequencing the most valuable type-strain genomes for metagenomic binning, comparative biology and taxonomic classification.</title>
        <authorList>
            <person name="Goeker M."/>
        </authorList>
    </citation>
    <scope>NUCLEOTIDE SEQUENCE [LARGE SCALE GENOMIC DNA]</scope>
    <source>
        <strain evidence="2 3">DSM 100059</strain>
    </source>
</reference>
<evidence type="ECO:0000256" key="1">
    <source>
        <dbReference type="SAM" id="SignalP"/>
    </source>
</evidence>
<dbReference type="Gene3D" id="3.20.20.80">
    <property type="entry name" value="Glycosidases"/>
    <property type="match status" value="1"/>
</dbReference>
<proteinExistence type="predicted"/>
<gene>
    <name evidence="2" type="ORF">EDB95_4235</name>
</gene>
<accession>A0A4R8DH20</accession>
<dbReference type="OrthoDB" id="1395472at2"/>
<dbReference type="RefSeq" id="WP_133996788.1">
    <property type="nucleotide sequence ID" value="NZ_SODV01000002.1"/>
</dbReference>
<evidence type="ECO:0008006" key="4">
    <source>
        <dbReference type="Google" id="ProtNLM"/>
    </source>
</evidence>
<feature type="signal peptide" evidence="1">
    <location>
        <begin position="1"/>
        <end position="20"/>
    </location>
</feature>
<dbReference type="SUPFAM" id="SSF51445">
    <property type="entry name" value="(Trans)glycosidases"/>
    <property type="match status" value="1"/>
</dbReference>
<keyword evidence="3" id="KW-1185">Reference proteome</keyword>
<evidence type="ECO:0000313" key="3">
    <source>
        <dbReference type="Proteomes" id="UP000294498"/>
    </source>
</evidence>
<sequence length="594" mass="65066">MKLFFSLLLLTTLPFAPTLAQVELEPWGNLNGIRLHGRFIPFMTSLRVVSGDGTLIVSTARDKQQPRYGRDGHRQWVTTRIDSLYFTEEVEDLGEGRARVHLTCYAAADQHLEGIYFSLQVPVEAGPPDTIVYTLPSGSHALYSGTPTQANIPLHEGDVSLGDTLKATIDLRVSGPVDRAPVQLTVHADHPGRVFDGIGGNFRLQNPRLDPPVIDYNLSHLRVAWGRVELPWRFWQPHLDDHPLDSFGHLPTVITQAMDMAARLSKMGIPIVLSAWSAPDWAVQGTYQPTNNHLDPTRIPDVCKSIADYIACLHDHYGTEVRYFSLNESNIGINVRMTGEEHDAFIKALGAYLASRGLHTKLLLGDNGDALDPAFIQPALADTAARPYIGAVSFHAWRGWDTAHLSPWSAAATQLGVPLLVAEGGIDAGAWRYPVLFQDPSYALKEIMIYTRILGVCQPTSILPWQLTSDYSLLAGNGLCGDNGMFRPTQRFWNLRQLSATPFGLHFLPVSCDRSDIECAALGNPPKGGFAIHIVNNGATCEAFIEGVPAAVKTLRVYVTSATKSMEVEAPLKVVGGKVALKLEEGSFVTLVSQ</sequence>
<dbReference type="Proteomes" id="UP000294498">
    <property type="component" value="Unassembled WGS sequence"/>
</dbReference>
<comment type="caution">
    <text evidence="2">The sequence shown here is derived from an EMBL/GenBank/DDBJ whole genome shotgun (WGS) entry which is preliminary data.</text>
</comment>
<organism evidence="2 3">
    <name type="scientific">Dinghuibacter silviterrae</name>
    <dbReference type="NCBI Taxonomy" id="1539049"/>
    <lineage>
        <taxon>Bacteria</taxon>
        <taxon>Pseudomonadati</taxon>
        <taxon>Bacteroidota</taxon>
        <taxon>Chitinophagia</taxon>
        <taxon>Chitinophagales</taxon>
        <taxon>Chitinophagaceae</taxon>
        <taxon>Dinghuibacter</taxon>
    </lineage>
</organism>
<keyword evidence="1" id="KW-0732">Signal</keyword>
<evidence type="ECO:0000313" key="2">
    <source>
        <dbReference type="EMBL" id="TDW96406.1"/>
    </source>
</evidence>
<feature type="chain" id="PRO_5020584272" description="O-glycosyl hydrolase" evidence="1">
    <location>
        <begin position="21"/>
        <end position="594"/>
    </location>
</feature>
<dbReference type="AlphaFoldDB" id="A0A4R8DH20"/>
<dbReference type="InterPro" id="IPR013780">
    <property type="entry name" value="Glyco_hydro_b"/>
</dbReference>
<dbReference type="EMBL" id="SODV01000002">
    <property type="protein sequence ID" value="TDW96406.1"/>
    <property type="molecule type" value="Genomic_DNA"/>
</dbReference>
<name>A0A4R8DH20_9BACT</name>